<evidence type="ECO:0000256" key="24">
    <source>
        <dbReference type="RuleBase" id="RU000356"/>
    </source>
</evidence>
<evidence type="ECO:0000256" key="1">
    <source>
        <dbReference type="ARBA" id="ARBA00001970"/>
    </source>
</evidence>
<keyword evidence="16" id="KW-0520">NAD</keyword>
<keyword evidence="15" id="KW-0408">Iron</keyword>
<dbReference type="Pfam" id="PF00042">
    <property type="entry name" value="Globin"/>
    <property type="match status" value="1"/>
</dbReference>
<dbReference type="EC" id="1.14.12.17" evidence="5"/>
<organism evidence="28 30">
    <name type="scientific">Colwellia hornerae</name>
    <dbReference type="NCBI Taxonomy" id="89402"/>
    <lineage>
        <taxon>Bacteria</taxon>
        <taxon>Pseudomonadati</taxon>
        <taxon>Pseudomonadota</taxon>
        <taxon>Gammaproteobacteria</taxon>
        <taxon>Alteromonadales</taxon>
        <taxon>Colwelliaceae</taxon>
        <taxon>Colwellia</taxon>
    </lineage>
</organism>
<protein>
    <recommendedName>
        <fullName evidence="6">Flavohemoprotein</fullName>
        <ecNumber evidence="5">1.14.12.17</ecNumber>
    </recommendedName>
    <alternativeName>
        <fullName evidence="19">Flavohemoglobin</fullName>
    </alternativeName>
    <alternativeName>
        <fullName evidence="18">Hemoglobin-like protein</fullName>
    </alternativeName>
    <alternativeName>
        <fullName evidence="20">Nitric oxide dioxygenase</fullName>
    </alternativeName>
</protein>
<evidence type="ECO:0000256" key="3">
    <source>
        <dbReference type="ARBA" id="ARBA00006401"/>
    </source>
</evidence>
<dbReference type="InterPro" id="IPR000971">
    <property type="entry name" value="Globin"/>
</dbReference>
<keyword evidence="12" id="KW-0274">FAD</keyword>
<dbReference type="Pfam" id="PF00175">
    <property type="entry name" value="NAD_binding_1"/>
    <property type="match status" value="1"/>
</dbReference>
<evidence type="ECO:0000259" key="26">
    <source>
        <dbReference type="PROSITE" id="PS51384"/>
    </source>
</evidence>
<evidence type="ECO:0000256" key="19">
    <source>
        <dbReference type="ARBA" id="ARBA00030929"/>
    </source>
</evidence>
<evidence type="ECO:0000256" key="13">
    <source>
        <dbReference type="ARBA" id="ARBA00022857"/>
    </source>
</evidence>
<dbReference type="FunFam" id="3.40.50.80:FF:000010">
    <property type="entry name" value="Flavohemoprotein"/>
    <property type="match status" value="1"/>
</dbReference>
<dbReference type="PRINTS" id="PR00410">
    <property type="entry name" value="PHEHYDRXLASE"/>
</dbReference>
<sequence length="393" mass="44766">MLTEHHIDIIKSTIPLLENTGPALTKHFYQRMFSHEPQLQDIFNMSNQHNGKQQVALFEAIAAYAKNIENVTVLQSAVERIAQKHTSLNIKAEHYQLVGHHLIETLRELAGDVFTVDVEQAWTKAYQFLAKIFIDRENELYQQRSLSHGGWRDARAFKVIDKIVESALVKSFIFSPVDKQAVIDYLPGQYLGIEFSPTVGDYKEIRQYSLSAQPNGKTYRISVKREANGVPGKVSNYLHDIIDVGDEINLYAPAGDFIFVNRQKPVVLISAGVGVTPMQAMLETLAEQDYQQAVIYLHACENSDQHSFKERTKTLIAINNWQQHIWYQDRTATQENVQQGFMDLTPLTLPINEGDFYLCGPSGFMLFIKQQLLALGVTETRIHYEVFGPHQVL</sequence>
<evidence type="ECO:0000256" key="16">
    <source>
        <dbReference type="ARBA" id="ARBA00023027"/>
    </source>
</evidence>
<dbReference type="SUPFAM" id="SSF52343">
    <property type="entry name" value="Ferredoxin reductase-like, C-terminal NADP-linked domain"/>
    <property type="match status" value="1"/>
</dbReference>
<dbReference type="InterPro" id="IPR017938">
    <property type="entry name" value="Riboflavin_synthase-like_b-brl"/>
</dbReference>
<comment type="cofactor">
    <cofactor evidence="1">
        <name>heme b</name>
        <dbReference type="ChEBI" id="CHEBI:60344"/>
    </cofactor>
</comment>
<evidence type="ECO:0000313" key="27">
    <source>
        <dbReference type="EMBL" id="TWX62743.1"/>
    </source>
</evidence>
<keyword evidence="10" id="KW-0285">Flavoprotein</keyword>
<comment type="cofactor">
    <cofactor evidence="21">
        <name>[2Fe-2S] cluster</name>
        <dbReference type="ChEBI" id="CHEBI:190135"/>
    </cofactor>
</comment>
<accession>A0A5C6QEG9</accession>
<keyword evidence="11" id="KW-0479">Metal-binding</keyword>
<dbReference type="EMBL" id="VOLQ01000015">
    <property type="protein sequence ID" value="TWX67057.1"/>
    <property type="molecule type" value="Genomic_DNA"/>
</dbReference>
<feature type="domain" description="FAD-binding FR-type" evidence="26">
    <location>
        <begin position="152"/>
        <end position="260"/>
    </location>
</feature>
<evidence type="ECO:0000256" key="12">
    <source>
        <dbReference type="ARBA" id="ARBA00022827"/>
    </source>
</evidence>
<dbReference type="Gene3D" id="2.40.30.10">
    <property type="entry name" value="Translation factors"/>
    <property type="match status" value="1"/>
</dbReference>
<dbReference type="GO" id="GO:0019825">
    <property type="term" value="F:oxygen binding"/>
    <property type="evidence" value="ECO:0007669"/>
    <property type="project" value="InterPro"/>
</dbReference>
<comment type="catalytic activity">
    <reaction evidence="23">
        <text>2 nitric oxide + NADPH + 2 O2 = 2 nitrate + NADP(+) + H(+)</text>
        <dbReference type="Rhea" id="RHEA:19465"/>
        <dbReference type="ChEBI" id="CHEBI:15378"/>
        <dbReference type="ChEBI" id="CHEBI:15379"/>
        <dbReference type="ChEBI" id="CHEBI:16480"/>
        <dbReference type="ChEBI" id="CHEBI:17632"/>
        <dbReference type="ChEBI" id="CHEBI:57783"/>
        <dbReference type="ChEBI" id="CHEBI:58349"/>
        <dbReference type="EC" id="1.14.12.17"/>
    </reaction>
</comment>
<evidence type="ECO:0000256" key="18">
    <source>
        <dbReference type="ARBA" id="ARBA00030024"/>
    </source>
</evidence>
<reference evidence="28 30" key="1">
    <citation type="submission" date="2019-07" db="EMBL/GenBank/DDBJ databases">
        <title>Genomes of sea-ice associated Colwellia species.</title>
        <authorList>
            <person name="Bowman J.P."/>
        </authorList>
    </citation>
    <scope>NUCLEOTIDE SEQUENCE [LARGE SCALE GENOMIC DNA]</scope>
    <source>
        <strain evidence="27 29">ACAM 607</strain>
        <strain evidence="28 30">IC036</strain>
    </source>
</reference>
<evidence type="ECO:0000256" key="9">
    <source>
        <dbReference type="ARBA" id="ARBA00022621"/>
    </source>
</evidence>
<feature type="domain" description="Globin" evidence="25">
    <location>
        <begin position="1"/>
        <end position="138"/>
    </location>
</feature>
<dbReference type="InterPro" id="IPR001433">
    <property type="entry name" value="OxRdtase_FAD/NAD-bd"/>
</dbReference>
<dbReference type="FunFam" id="2.40.30.10:FF:000034">
    <property type="entry name" value="Flavohemoprotein"/>
    <property type="match status" value="1"/>
</dbReference>
<evidence type="ECO:0000256" key="15">
    <source>
        <dbReference type="ARBA" id="ARBA00023004"/>
    </source>
</evidence>
<dbReference type="Pfam" id="PF00970">
    <property type="entry name" value="FAD_binding_6"/>
    <property type="match status" value="1"/>
</dbReference>
<dbReference type="GO" id="GO:0005344">
    <property type="term" value="F:oxygen carrier activity"/>
    <property type="evidence" value="ECO:0007669"/>
    <property type="project" value="UniProtKB-KW"/>
</dbReference>
<evidence type="ECO:0000256" key="23">
    <source>
        <dbReference type="ARBA" id="ARBA00049433"/>
    </source>
</evidence>
<dbReference type="InterPro" id="IPR008333">
    <property type="entry name" value="Cbr1-like_FAD-bd_dom"/>
</dbReference>
<proteinExistence type="inferred from homology"/>
<dbReference type="AlphaFoldDB" id="A0A5C6QEG9"/>
<dbReference type="GO" id="GO:0046210">
    <property type="term" value="P:nitric oxide catabolic process"/>
    <property type="evidence" value="ECO:0007669"/>
    <property type="project" value="TreeGrafter"/>
</dbReference>
<comment type="function">
    <text evidence="17">Is involved in NO detoxification in an aerobic process, termed nitric oxide dioxygenase (NOD) reaction that utilizes O(2) and NAD(P)H to convert NO to nitrate, which protects the bacterium from various noxious nitrogen compounds. Therefore, plays a central role in the inducible response to nitrosative stress.</text>
</comment>
<dbReference type="InterPro" id="IPR009050">
    <property type="entry name" value="Globin-like_sf"/>
</dbReference>
<dbReference type="InterPro" id="IPR017927">
    <property type="entry name" value="FAD-bd_FR_type"/>
</dbReference>
<dbReference type="InterPro" id="IPR012292">
    <property type="entry name" value="Globin/Proto"/>
</dbReference>
<dbReference type="PROSITE" id="PS01033">
    <property type="entry name" value="GLOBIN"/>
    <property type="match status" value="1"/>
</dbReference>
<dbReference type="NCBIfam" id="NF009805">
    <property type="entry name" value="PRK13289.1"/>
    <property type="match status" value="1"/>
</dbReference>
<evidence type="ECO:0000313" key="29">
    <source>
        <dbReference type="Proteomes" id="UP000321525"/>
    </source>
</evidence>
<evidence type="ECO:0000256" key="10">
    <source>
        <dbReference type="ARBA" id="ARBA00022630"/>
    </source>
</evidence>
<keyword evidence="8 24" id="KW-0349">Heme</keyword>
<evidence type="ECO:0000259" key="25">
    <source>
        <dbReference type="PROSITE" id="PS01033"/>
    </source>
</evidence>
<dbReference type="GO" id="GO:0009636">
    <property type="term" value="P:response to toxic substance"/>
    <property type="evidence" value="ECO:0007669"/>
    <property type="project" value="UniProtKB-KW"/>
</dbReference>
<evidence type="ECO:0000256" key="22">
    <source>
        <dbReference type="ARBA" id="ARBA00048649"/>
    </source>
</evidence>
<comment type="caution">
    <text evidence="28">The sequence shown here is derived from an EMBL/GenBank/DDBJ whole genome shotgun (WGS) entry which is preliminary data.</text>
</comment>
<evidence type="ECO:0000256" key="20">
    <source>
        <dbReference type="ARBA" id="ARBA00033187"/>
    </source>
</evidence>
<evidence type="ECO:0000313" key="30">
    <source>
        <dbReference type="Proteomes" id="UP000321917"/>
    </source>
</evidence>
<keyword evidence="24" id="KW-0813">Transport</keyword>
<dbReference type="GO" id="GO:0020037">
    <property type="term" value="F:heme binding"/>
    <property type="evidence" value="ECO:0007669"/>
    <property type="project" value="InterPro"/>
</dbReference>
<evidence type="ECO:0000256" key="2">
    <source>
        <dbReference type="ARBA" id="ARBA00001974"/>
    </source>
</evidence>
<dbReference type="GO" id="GO:0046872">
    <property type="term" value="F:metal ion binding"/>
    <property type="evidence" value="ECO:0007669"/>
    <property type="project" value="UniProtKB-KW"/>
</dbReference>
<keyword evidence="29" id="KW-1185">Reference proteome</keyword>
<dbReference type="GO" id="GO:0071949">
    <property type="term" value="F:FAD binding"/>
    <property type="evidence" value="ECO:0007669"/>
    <property type="project" value="TreeGrafter"/>
</dbReference>
<dbReference type="PANTHER" id="PTHR43396">
    <property type="entry name" value="FLAVOHEMOPROTEIN"/>
    <property type="match status" value="1"/>
</dbReference>
<comment type="catalytic activity">
    <reaction evidence="22">
        <text>2 nitric oxide + NADH + 2 O2 = 2 nitrate + NAD(+) + H(+)</text>
        <dbReference type="Rhea" id="RHEA:19469"/>
        <dbReference type="ChEBI" id="CHEBI:15378"/>
        <dbReference type="ChEBI" id="CHEBI:15379"/>
        <dbReference type="ChEBI" id="CHEBI:16480"/>
        <dbReference type="ChEBI" id="CHEBI:17632"/>
        <dbReference type="ChEBI" id="CHEBI:57540"/>
        <dbReference type="ChEBI" id="CHEBI:57945"/>
        <dbReference type="EC" id="1.14.12.17"/>
    </reaction>
</comment>
<dbReference type="EMBL" id="VOLR01000001">
    <property type="protein sequence ID" value="TWX62743.1"/>
    <property type="molecule type" value="Genomic_DNA"/>
</dbReference>
<evidence type="ECO:0000313" key="28">
    <source>
        <dbReference type="EMBL" id="TWX67057.1"/>
    </source>
</evidence>
<comment type="cofactor">
    <cofactor evidence="2">
        <name>FAD</name>
        <dbReference type="ChEBI" id="CHEBI:57692"/>
    </cofactor>
</comment>
<dbReference type="InterPro" id="IPR039261">
    <property type="entry name" value="FNR_nucleotide-bd"/>
</dbReference>
<keyword evidence="13" id="KW-0521">NADP</keyword>
<dbReference type="SUPFAM" id="SSF46458">
    <property type="entry name" value="Globin-like"/>
    <property type="match status" value="1"/>
</dbReference>
<gene>
    <name evidence="28" type="primary">hmpA</name>
    <name evidence="27" type="ORF">ESZ26_00010</name>
    <name evidence="28" type="ORF">ESZ27_09250</name>
</gene>
<evidence type="ECO:0000256" key="6">
    <source>
        <dbReference type="ARBA" id="ARBA00014637"/>
    </source>
</evidence>
<comment type="similarity">
    <text evidence="4">Belongs to the globin family. Two-domain flavohemoproteins subfamily.</text>
</comment>
<keyword evidence="9 24" id="KW-0561">Oxygen transport</keyword>
<evidence type="ECO:0000256" key="7">
    <source>
        <dbReference type="ARBA" id="ARBA00022575"/>
    </source>
</evidence>
<dbReference type="GO" id="GO:0008941">
    <property type="term" value="F:nitric oxide dioxygenase NAD(P)H activity"/>
    <property type="evidence" value="ECO:0007669"/>
    <property type="project" value="UniProtKB-EC"/>
</dbReference>
<name>A0A5C6QEG9_9GAMM</name>
<dbReference type="OrthoDB" id="9801223at2"/>
<dbReference type="PANTHER" id="PTHR43396:SF3">
    <property type="entry name" value="FLAVOHEMOPROTEIN"/>
    <property type="match status" value="1"/>
</dbReference>
<evidence type="ECO:0000256" key="8">
    <source>
        <dbReference type="ARBA" id="ARBA00022617"/>
    </source>
</evidence>
<dbReference type="Gene3D" id="1.10.490.10">
    <property type="entry name" value="Globins"/>
    <property type="match status" value="1"/>
</dbReference>
<dbReference type="Gene3D" id="3.40.50.80">
    <property type="entry name" value="Nucleotide-binding domain of ferredoxin-NADP reductase (FNR) module"/>
    <property type="match status" value="1"/>
</dbReference>
<dbReference type="FunFam" id="1.10.490.10:FF:000003">
    <property type="entry name" value="Flavohemoprotein"/>
    <property type="match status" value="1"/>
</dbReference>
<dbReference type="SUPFAM" id="SSF63380">
    <property type="entry name" value="Riboflavin synthase domain-like"/>
    <property type="match status" value="1"/>
</dbReference>
<evidence type="ECO:0000256" key="11">
    <source>
        <dbReference type="ARBA" id="ARBA00022723"/>
    </source>
</evidence>
<keyword evidence="14 28" id="KW-0560">Oxidoreductase</keyword>
<evidence type="ECO:0000256" key="17">
    <source>
        <dbReference type="ARBA" id="ARBA00025094"/>
    </source>
</evidence>
<evidence type="ECO:0000256" key="5">
    <source>
        <dbReference type="ARBA" id="ARBA00012229"/>
    </source>
</evidence>
<dbReference type="Proteomes" id="UP000321525">
    <property type="component" value="Unassembled WGS sequence"/>
</dbReference>
<evidence type="ECO:0000256" key="4">
    <source>
        <dbReference type="ARBA" id="ARBA00008414"/>
    </source>
</evidence>
<keyword evidence="7" id="KW-0216">Detoxification</keyword>
<dbReference type="CDD" id="cd06184">
    <property type="entry name" value="flavohem_like_fad_nad_binding"/>
    <property type="match status" value="1"/>
</dbReference>
<evidence type="ECO:0000256" key="21">
    <source>
        <dbReference type="ARBA" id="ARBA00034078"/>
    </source>
</evidence>
<comment type="similarity">
    <text evidence="3">In the C-terminal section; belongs to the flavoprotein pyridine nucleotide cytochrome reductase family.</text>
</comment>
<dbReference type="GO" id="GO:0071500">
    <property type="term" value="P:cellular response to nitrosative stress"/>
    <property type="evidence" value="ECO:0007669"/>
    <property type="project" value="TreeGrafter"/>
</dbReference>
<evidence type="ECO:0000256" key="14">
    <source>
        <dbReference type="ARBA" id="ARBA00023002"/>
    </source>
</evidence>
<dbReference type="PROSITE" id="PS51384">
    <property type="entry name" value="FAD_FR"/>
    <property type="match status" value="1"/>
</dbReference>
<dbReference type="Proteomes" id="UP000321917">
    <property type="component" value="Unassembled WGS sequence"/>
</dbReference>
<dbReference type="RefSeq" id="WP_146795798.1">
    <property type="nucleotide sequence ID" value="NZ_VOLP01000001.1"/>
</dbReference>